<name>A0ABD1SIB8_9LAMI</name>
<dbReference type="Proteomes" id="UP001604336">
    <property type="component" value="Unassembled WGS sequence"/>
</dbReference>
<dbReference type="SUPFAM" id="SSF52266">
    <property type="entry name" value="SGNH hydrolase"/>
    <property type="match status" value="2"/>
</dbReference>
<dbReference type="Gene3D" id="3.40.50.1110">
    <property type="entry name" value="SGNH hydrolase"/>
    <property type="match status" value="2"/>
</dbReference>
<dbReference type="InterPro" id="IPR035669">
    <property type="entry name" value="SGNH_plant_lipase-like"/>
</dbReference>
<evidence type="ECO:0000313" key="7">
    <source>
        <dbReference type="Proteomes" id="UP001604336"/>
    </source>
</evidence>
<evidence type="ECO:0000256" key="4">
    <source>
        <dbReference type="ARBA" id="ARBA00023180"/>
    </source>
</evidence>
<accession>A0ABD1SIB8</accession>
<sequence length="718" mass="79773">MGIARVVFVTLVLSLALAGGARETLIHAMPPCDFPAIYNFGDSNSDTGGISALFGPIPPPYGESFFRRPAGRASDGRLLIDFIAEHLGLPYLSSYLDSIGSNYRHGANFATGGSTIRRQNESMFEKGLSPFSLDIQTAHFNQFKERTSELYHRDKNPFDVNKLPRPRDFSRALYTFDIGQNDLIAGFRKLSAVQLKAAIPDIVNQFAMAITHLYQLGARAFWIHNTEPIGCLPAAAFYIQNPKPGFLDKYGCIRAQNEMAVEFNRQLKTRVEKLRQELPRAVLIYVDIYTAKYHLIRNAKYYGFMDPWKICCGHYEKNISVWCGQRTIINDTEIFGGSCGSPTTYISWDGVHYTQAANHWIANTVLNGSFSDPPKPIGHACLKHKITAIALEDVMEVEYVCYAVQTPGGISAAFYPAGPPSGETYFHRPAGRASDGRLIIDFIADHLGLPYLSAYLDSVGTNYSNGANFATGGATIMRPNESWFENGVSPFNLEIQVEHYTQFKERTAYFYNKDNGLSERSKLPKPEDFSNALFTLDIGQNDVAAGIRKLSFELQQAAIPKIVSQFIAQVRSKTPYPGYLDEQGCVKNQNDIAIGLNKQLKDEIIKLRAKLSEAAIIYVDMYSAKYELISNAKNQGYEDPFKICCGYHGIGYDVWCGNKGNVNGSKVYAGSCANPSTVISWDSVHYSEAANQWIANRIVNGSLSDPPISITRACHKQT</sequence>
<dbReference type="AlphaFoldDB" id="A0ABD1SIB8"/>
<dbReference type="CDD" id="cd01837">
    <property type="entry name" value="SGNH_plant_lipase_like"/>
    <property type="match status" value="1"/>
</dbReference>
<dbReference type="Pfam" id="PF00657">
    <property type="entry name" value="Lipase_GDSL"/>
    <property type="match status" value="2"/>
</dbReference>
<evidence type="ECO:0000256" key="2">
    <source>
        <dbReference type="ARBA" id="ARBA00022729"/>
    </source>
</evidence>
<evidence type="ECO:0000256" key="3">
    <source>
        <dbReference type="ARBA" id="ARBA00022801"/>
    </source>
</evidence>
<dbReference type="GO" id="GO:0016787">
    <property type="term" value="F:hydrolase activity"/>
    <property type="evidence" value="ECO:0007669"/>
    <property type="project" value="UniProtKB-KW"/>
</dbReference>
<keyword evidence="3" id="KW-0378">Hydrolase</keyword>
<keyword evidence="2 5" id="KW-0732">Signal</keyword>
<dbReference type="PANTHER" id="PTHR22835:SF546">
    <property type="entry name" value="GDSL-LIKE LIPASE_ACYLHYDROLASE"/>
    <property type="match status" value="1"/>
</dbReference>
<reference evidence="7" key="1">
    <citation type="submission" date="2024-07" db="EMBL/GenBank/DDBJ databases">
        <title>Two chromosome-level genome assemblies of Korean endemic species Abeliophyllum distichum and Forsythia ovata (Oleaceae).</title>
        <authorList>
            <person name="Jang H."/>
        </authorList>
    </citation>
    <scope>NUCLEOTIDE SEQUENCE [LARGE SCALE GENOMIC DNA]</scope>
</reference>
<comment type="caution">
    <text evidence="6">The sequence shown here is derived from an EMBL/GenBank/DDBJ whole genome shotgun (WGS) entry which is preliminary data.</text>
</comment>
<evidence type="ECO:0000256" key="1">
    <source>
        <dbReference type="ARBA" id="ARBA00008668"/>
    </source>
</evidence>
<feature type="signal peptide" evidence="5">
    <location>
        <begin position="1"/>
        <end position="23"/>
    </location>
</feature>
<dbReference type="InterPro" id="IPR036514">
    <property type="entry name" value="SGNH_hydro_sf"/>
</dbReference>
<keyword evidence="4" id="KW-0325">Glycoprotein</keyword>
<dbReference type="InterPro" id="IPR001087">
    <property type="entry name" value="GDSL"/>
</dbReference>
<proteinExistence type="inferred from homology"/>
<dbReference type="PANTHER" id="PTHR22835">
    <property type="entry name" value="ZINC FINGER FYVE DOMAIN CONTAINING PROTEIN"/>
    <property type="match status" value="1"/>
</dbReference>
<dbReference type="EMBL" id="JBFOLK010000007">
    <property type="protein sequence ID" value="KAL2500113.1"/>
    <property type="molecule type" value="Genomic_DNA"/>
</dbReference>
<evidence type="ECO:0000313" key="6">
    <source>
        <dbReference type="EMBL" id="KAL2500113.1"/>
    </source>
</evidence>
<feature type="chain" id="PRO_5044826747" evidence="5">
    <location>
        <begin position="24"/>
        <end position="718"/>
    </location>
</feature>
<protein>
    <submittedName>
        <fullName evidence="6">GDSL esterase/lipase</fullName>
    </submittedName>
</protein>
<evidence type="ECO:0000256" key="5">
    <source>
        <dbReference type="SAM" id="SignalP"/>
    </source>
</evidence>
<keyword evidence="7" id="KW-1185">Reference proteome</keyword>
<organism evidence="6 7">
    <name type="scientific">Abeliophyllum distichum</name>
    <dbReference type="NCBI Taxonomy" id="126358"/>
    <lineage>
        <taxon>Eukaryota</taxon>
        <taxon>Viridiplantae</taxon>
        <taxon>Streptophyta</taxon>
        <taxon>Embryophyta</taxon>
        <taxon>Tracheophyta</taxon>
        <taxon>Spermatophyta</taxon>
        <taxon>Magnoliopsida</taxon>
        <taxon>eudicotyledons</taxon>
        <taxon>Gunneridae</taxon>
        <taxon>Pentapetalae</taxon>
        <taxon>asterids</taxon>
        <taxon>lamiids</taxon>
        <taxon>Lamiales</taxon>
        <taxon>Oleaceae</taxon>
        <taxon>Forsythieae</taxon>
        <taxon>Abeliophyllum</taxon>
    </lineage>
</organism>
<comment type="similarity">
    <text evidence="1">Belongs to the 'GDSL' lipolytic enzyme family.</text>
</comment>
<gene>
    <name evidence="6" type="ORF">Adt_25663</name>
</gene>